<dbReference type="InterPro" id="IPR036188">
    <property type="entry name" value="FAD/NAD-bd_sf"/>
</dbReference>
<protein>
    <recommendedName>
        <fullName evidence="6">FAD-binding domain-containing protein</fullName>
    </recommendedName>
</protein>
<dbReference type="PANTHER" id="PTHR46720">
    <property type="entry name" value="HYDROXYLASE, PUTATIVE (AFU_ORTHOLOGUE AFUA_3G01460)-RELATED"/>
    <property type="match status" value="1"/>
</dbReference>
<dbReference type="Proteomes" id="UP000001798">
    <property type="component" value="Chromosome 2"/>
</dbReference>
<accession>A0A384JA09</accession>
<dbReference type="GeneID" id="5425905"/>
<evidence type="ECO:0000256" key="2">
    <source>
        <dbReference type="ARBA" id="ARBA00022827"/>
    </source>
</evidence>
<keyword evidence="5" id="KW-1185">Reference proteome</keyword>
<reference evidence="4 5" key="3">
    <citation type="journal article" date="2017" name="Mol. Plant Pathol.">
        <title>A gapless genome sequence of the fungus Botrytis cinerea.</title>
        <authorList>
            <person name="Van Kan J.A."/>
            <person name="Stassen J.H."/>
            <person name="Mosbach A."/>
            <person name="Van Der Lee T.A."/>
            <person name="Faino L."/>
            <person name="Farmer A.D."/>
            <person name="Papasotiriou D.G."/>
            <person name="Zhou S."/>
            <person name="Seidl M.F."/>
            <person name="Cottam E."/>
            <person name="Edel D."/>
            <person name="Hahn M."/>
            <person name="Schwartz D.C."/>
            <person name="Dietrich R.A."/>
            <person name="Widdison S."/>
            <person name="Scalliet G."/>
        </authorList>
    </citation>
    <scope>NUCLEOTIDE SEQUENCE [LARGE SCALE GENOMIC DNA]</scope>
    <source>
        <strain evidence="4 5">B05.10</strain>
    </source>
</reference>
<dbReference type="GO" id="GO:0044550">
    <property type="term" value="P:secondary metabolite biosynthetic process"/>
    <property type="evidence" value="ECO:0007669"/>
    <property type="project" value="TreeGrafter"/>
</dbReference>
<reference evidence="4 5" key="1">
    <citation type="journal article" date="2011" name="PLoS Genet.">
        <title>Genomic analysis of the necrotrophic fungal pathogens Sclerotinia sclerotiorum and Botrytis cinerea.</title>
        <authorList>
            <person name="Amselem J."/>
            <person name="Cuomo C.A."/>
            <person name="van Kan J.A."/>
            <person name="Viaud M."/>
            <person name="Benito E.P."/>
            <person name="Couloux A."/>
            <person name="Coutinho P.M."/>
            <person name="de Vries R.P."/>
            <person name="Dyer P.S."/>
            <person name="Fillinger S."/>
            <person name="Fournier E."/>
            <person name="Gout L."/>
            <person name="Hahn M."/>
            <person name="Kohn L."/>
            <person name="Lapalu N."/>
            <person name="Plummer K.M."/>
            <person name="Pradier J.M."/>
            <person name="Quevillon E."/>
            <person name="Sharon A."/>
            <person name="Simon A."/>
            <person name="ten Have A."/>
            <person name="Tudzynski B."/>
            <person name="Tudzynski P."/>
            <person name="Wincker P."/>
            <person name="Andrew M."/>
            <person name="Anthouard V."/>
            <person name="Beever R.E."/>
            <person name="Beffa R."/>
            <person name="Benoit I."/>
            <person name="Bouzid O."/>
            <person name="Brault B."/>
            <person name="Chen Z."/>
            <person name="Choquer M."/>
            <person name="Collemare J."/>
            <person name="Cotton P."/>
            <person name="Danchin E.G."/>
            <person name="Da Silva C."/>
            <person name="Gautier A."/>
            <person name="Giraud C."/>
            <person name="Giraud T."/>
            <person name="Gonzalez C."/>
            <person name="Grossetete S."/>
            <person name="Guldener U."/>
            <person name="Henrissat B."/>
            <person name="Howlett B.J."/>
            <person name="Kodira C."/>
            <person name="Kretschmer M."/>
            <person name="Lappartient A."/>
            <person name="Leroch M."/>
            <person name="Levis C."/>
            <person name="Mauceli E."/>
            <person name="Neuveglise C."/>
            <person name="Oeser B."/>
            <person name="Pearson M."/>
            <person name="Poulain J."/>
            <person name="Poussereau N."/>
            <person name="Quesneville H."/>
            <person name="Rascle C."/>
            <person name="Schumacher J."/>
            <person name="Segurens B."/>
            <person name="Sexton A."/>
            <person name="Silva E."/>
            <person name="Sirven C."/>
            <person name="Soanes D.M."/>
            <person name="Talbot N.J."/>
            <person name="Templeton M."/>
            <person name="Yandava C."/>
            <person name="Yarden O."/>
            <person name="Zeng Q."/>
            <person name="Rollins J.A."/>
            <person name="Lebrun M.H."/>
            <person name="Dickman M."/>
        </authorList>
    </citation>
    <scope>NUCLEOTIDE SEQUENCE [LARGE SCALE GENOMIC DNA]</scope>
    <source>
        <strain evidence="4 5">B05.10</strain>
    </source>
</reference>
<evidence type="ECO:0000256" key="1">
    <source>
        <dbReference type="ARBA" id="ARBA00022630"/>
    </source>
</evidence>
<evidence type="ECO:0000256" key="3">
    <source>
        <dbReference type="ARBA" id="ARBA00023002"/>
    </source>
</evidence>
<dbReference type="InterPro" id="IPR051104">
    <property type="entry name" value="FAD_monoxygenase"/>
</dbReference>
<keyword evidence="3" id="KW-0560">Oxidoreductase</keyword>
<organism evidence="4 5">
    <name type="scientific">Botryotinia fuckeliana (strain B05.10)</name>
    <name type="common">Noble rot fungus</name>
    <name type="synonym">Botrytis cinerea</name>
    <dbReference type="NCBI Taxonomy" id="332648"/>
    <lineage>
        <taxon>Eukaryota</taxon>
        <taxon>Fungi</taxon>
        <taxon>Dikarya</taxon>
        <taxon>Ascomycota</taxon>
        <taxon>Pezizomycotina</taxon>
        <taxon>Leotiomycetes</taxon>
        <taxon>Helotiales</taxon>
        <taxon>Sclerotiniaceae</taxon>
        <taxon>Botrytis</taxon>
    </lineage>
</organism>
<reference evidence="4 5" key="2">
    <citation type="journal article" date="2012" name="Eukaryot. Cell">
        <title>Genome update of Botrytis cinerea strains B05.10 and T4.</title>
        <authorList>
            <person name="Staats M."/>
            <person name="van Kan J.A."/>
        </authorList>
    </citation>
    <scope>NUCLEOTIDE SEQUENCE [LARGE SCALE GENOMIC DNA]</scope>
    <source>
        <strain evidence="4 5">B05.10</strain>
    </source>
</reference>
<gene>
    <name evidence="4" type="ORF">BCIN_02g06850</name>
</gene>
<dbReference type="AlphaFoldDB" id="A0A384JA09"/>
<keyword evidence="2" id="KW-0274">FAD</keyword>
<keyword evidence="1" id="KW-0285">Flavoprotein</keyword>
<sequence length="146" mass="15720">MAANAEMHLGRDGHGLTFPDDKGETINVVALTRTKEGWPDPNYSTRAAAKQDALNGYACWSKNIIHIFSLLNGDADIWAIFDILDHPPTTHAQKRKIIIGNAAHAISSHHVSGAGSDVEDSTLSAEGVGGDIEKIVTEAHERSEKI</sequence>
<dbReference type="OrthoDB" id="10021397at2759"/>
<evidence type="ECO:0008006" key="6">
    <source>
        <dbReference type="Google" id="ProtNLM"/>
    </source>
</evidence>
<dbReference type="RefSeq" id="XP_001545450.2">
    <property type="nucleotide sequence ID" value="XM_001545400.2"/>
</dbReference>
<dbReference type="GO" id="GO:0016491">
    <property type="term" value="F:oxidoreductase activity"/>
    <property type="evidence" value="ECO:0007669"/>
    <property type="project" value="UniProtKB-KW"/>
</dbReference>
<name>A0A384JA09_BOTFB</name>
<dbReference type="Gene3D" id="3.50.50.60">
    <property type="entry name" value="FAD/NAD(P)-binding domain"/>
    <property type="match status" value="1"/>
</dbReference>
<evidence type="ECO:0000313" key="5">
    <source>
        <dbReference type="Proteomes" id="UP000001798"/>
    </source>
</evidence>
<dbReference type="KEGG" id="bfu:BCIN_02g06850"/>
<dbReference type="EMBL" id="CP009806">
    <property type="protein sequence ID" value="ATZ47399.1"/>
    <property type="molecule type" value="Genomic_DNA"/>
</dbReference>
<dbReference type="PANTHER" id="PTHR46720:SF3">
    <property type="entry name" value="FAD-BINDING DOMAIN-CONTAINING PROTEIN-RELATED"/>
    <property type="match status" value="1"/>
</dbReference>
<evidence type="ECO:0000313" key="4">
    <source>
        <dbReference type="EMBL" id="ATZ47399.1"/>
    </source>
</evidence>
<proteinExistence type="predicted"/>
<dbReference type="VEuPathDB" id="FungiDB:Bcin02g06850"/>